<dbReference type="Gene3D" id="2.40.30.270">
    <property type="match status" value="1"/>
</dbReference>
<dbReference type="PANTHER" id="PTHR10887">
    <property type="entry name" value="DNA2/NAM7 HELICASE FAMILY"/>
    <property type="match status" value="1"/>
</dbReference>
<dbReference type="EMBL" id="CP126219">
    <property type="protein sequence ID" value="WIA20874.1"/>
    <property type="molecule type" value="Genomic_DNA"/>
</dbReference>
<dbReference type="SUPFAM" id="SSF52540">
    <property type="entry name" value="P-loop containing nucleoside triphosphate hydrolases"/>
    <property type="match status" value="1"/>
</dbReference>
<feature type="compositionally biased region" description="Low complexity" evidence="1">
    <location>
        <begin position="1001"/>
        <end position="1016"/>
    </location>
</feature>
<dbReference type="Proteomes" id="UP001244341">
    <property type="component" value="Chromosome 12b"/>
</dbReference>
<organism evidence="4 5">
    <name type="scientific">Tetradesmus obliquus</name>
    <name type="common">Green alga</name>
    <name type="synonym">Acutodesmus obliquus</name>
    <dbReference type="NCBI Taxonomy" id="3088"/>
    <lineage>
        <taxon>Eukaryota</taxon>
        <taxon>Viridiplantae</taxon>
        <taxon>Chlorophyta</taxon>
        <taxon>core chlorophytes</taxon>
        <taxon>Chlorophyceae</taxon>
        <taxon>CS clade</taxon>
        <taxon>Sphaeropleales</taxon>
        <taxon>Scenedesmaceae</taxon>
        <taxon>Tetradesmus</taxon>
    </lineage>
</organism>
<gene>
    <name evidence="4" type="ORF">OEZ85_005221</name>
</gene>
<evidence type="ECO:0000256" key="1">
    <source>
        <dbReference type="SAM" id="MobiDB-lite"/>
    </source>
</evidence>
<dbReference type="InterPro" id="IPR045055">
    <property type="entry name" value="DNA2/NAM7-like"/>
</dbReference>
<proteinExistence type="predicted"/>
<protein>
    <recommendedName>
        <fullName evidence="6">DNA2/NAM7 helicase-like C-terminal domain-containing protein</fullName>
    </recommendedName>
</protein>
<accession>A0ABY8UH71</accession>
<evidence type="ECO:0008006" key="6">
    <source>
        <dbReference type="Google" id="ProtNLM"/>
    </source>
</evidence>
<feature type="compositionally biased region" description="Low complexity" evidence="1">
    <location>
        <begin position="137"/>
        <end position="147"/>
    </location>
</feature>
<sequence length="1059" mass="113209">MLAPQHPVLRQQQQQQQQPWPSQQQPAWEQQQQQQQPWPVQQQRSPEQLAQQQPRLPQQNWPVQQQQQQPWSGQQLQPQQPQPVQQQQTWEQQQQQQPPWQRELAAAQRRAAAGGSSSSSTQAEIRKARRAAAGTVSSSGSSSSSSSEKPGDVVQVNGKWVLTGFEADKKELEARVPPLQARLKSAVEAEQQHEAALLKALYASGSLRRLQKDGLVLLRLQAMPHSVLYSSMVWKFSVGSAAGRQQHQQRGKELPYHRFRQGDSVLISRFSEGQAQAMEHDRRGNSRDCTSSNSSSRSGSNGNGSSSDGSSSSAGVWPGGEADGMRPLDATVLEVRKDHLLLTVDKADSDLMQRALAQAPAAVLASWRLDQSVRDTTARRQLEAIARLAHLRVQGSPFELLLRACLVGTPAGHYIASLPPLWVRDAAWRADVRTLLGQLQNLNNSQKKAIAQAVVRSLTLWQGPPGTGKTRTLLALVEVLVKTALAEGMCQLAGKSSTLLALVEVLVKTALAEPETRWKAMGPLLACADTNAAVDNLVEGLADKGLKVVRLGQPAKVRSGLRHLTLEALAEATPLGQRAAALRESSKALFERAKQAAEGSLLGWGSSSSSGAITPSSRSRSSSAAARSAGSSSSSVAVGLLDSESLEADARRKWGQAEAFSREACQQVLSGAHVVCATCAGAGDRMLSDLHFNVVVIDEATQATEPATLVPLTQGAQCAVMAGDPAQLPPTIISREAYKFDLDVTLFDRLQKGVGLSPLLLDTQYRMNPAISCFPSRWFYGGRLRDGVAAADKPPAAGVEWPVPGCPVMLLAIQGLEEKAEKSGQKAPGKPSGELSRSTEAGLEDASYRNLPEARLALQALHALMAAGDAATGAILTPYKGQVRALEYGLRVLTPWFAGLGTVSVSSVDAYQGREADVIVFSAVRCNSAGKIGFVSDPRRLNVAITRPRRGLIVVASPDTLSRGSSDWAAFVDCCEEKGWIAVPQQLPTAPWQDEDVDPFAARPADSSSSRDAAGSGSDGDDVVASSSRAGGVRGGGRAGVQWWQGAACGPVAESLGSV</sequence>
<dbReference type="Pfam" id="PF13086">
    <property type="entry name" value="AAA_11"/>
    <property type="match status" value="1"/>
</dbReference>
<feature type="region of interest" description="Disordered" evidence="1">
    <location>
        <begin position="988"/>
        <end position="1038"/>
    </location>
</feature>
<dbReference type="PANTHER" id="PTHR10887:SF495">
    <property type="entry name" value="HELICASE SENATAXIN ISOFORM X1-RELATED"/>
    <property type="match status" value="1"/>
</dbReference>
<feature type="domain" description="DNA2/NAM7 helicase helicase" evidence="2">
    <location>
        <begin position="441"/>
        <end position="735"/>
    </location>
</feature>
<dbReference type="InterPro" id="IPR041679">
    <property type="entry name" value="DNA2/NAM7-like_C"/>
</dbReference>
<dbReference type="InterPro" id="IPR027417">
    <property type="entry name" value="P-loop_NTPase"/>
</dbReference>
<feature type="compositionally biased region" description="Low complexity" evidence="1">
    <location>
        <begin position="11"/>
        <end position="123"/>
    </location>
</feature>
<evidence type="ECO:0000259" key="2">
    <source>
        <dbReference type="Pfam" id="PF13086"/>
    </source>
</evidence>
<evidence type="ECO:0000313" key="4">
    <source>
        <dbReference type="EMBL" id="WIA20874.1"/>
    </source>
</evidence>
<dbReference type="Gene3D" id="3.40.50.300">
    <property type="entry name" value="P-loop containing nucleotide triphosphate hydrolases"/>
    <property type="match status" value="2"/>
</dbReference>
<feature type="region of interest" description="Disordered" evidence="1">
    <location>
        <begin position="601"/>
        <end position="628"/>
    </location>
</feature>
<feature type="domain" description="DNA2/NAM7 helicase-like C-terminal" evidence="3">
    <location>
        <begin position="742"/>
        <end position="957"/>
    </location>
</feature>
<name>A0ABY8UH71_TETOB</name>
<evidence type="ECO:0000313" key="5">
    <source>
        <dbReference type="Proteomes" id="UP001244341"/>
    </source>
</evidence>
<feature type="region of interest" description="Disordered" evidence="1">
    <location>
        <begin position="1"/>
        <end position="152"/>
    </location>
</feature>
<feature type="compositionally biased region" description="Low complexity" evidence="1">
    <location>
        <begin position="287"/>
        <end position="313"/>
    </location>
</feature>
<dbReference type="InterPro" id="IPR041677">
    <property type="entry name" value="DNA2/NAM7_AAA_11"/>
</dbReference>
<evidence type="ECO:0000259" key="3">
    <source>
        <dbReference type="Pfam" id="PF13087"/>
    </source>
</evidence>
<feature type="region of interest" description="Disordered" evidence="1">
    <location>
        <begin position="274"/>
        <end position="322"/>
    </location>
</feature>
<dbReference type="CDD" id="cd18808">
    <property type="entry name" value="SF1_C_Upf1"/>
    <property type="match status" value="1"/>
</dbReference>
<dbReference type="InterPro" id="IPR047187">
    <property type="entry name" value="SF1_C_Upf1"/>
</dbReference>
<feature type="region of interest" description="Disordered" evidence="1">
    <location>
        <begin position="821"/>
        <end position="841"/>
    </location>
</feature>
<keyword evidence="5" id="KW-1185">Reference proteome</keyword>
<reference evidence="4 5" key="1">
    <citation type="submission" date="2023-05" db="EMBL/GenBank/DDBJ databases">
        <title>A 100% complete, gapless, phased diploid assembly of the Scenedesmus obliquus UTEX 3031 genome.</title>
        <authorList>
            <person name="Biondi T.C."/>
            <person name="Hanschen E.R."/>
            <person name="Kwon T."/>
            <person name="Eng W."/>
            <person name="Kruse C.P.S."/>
            <person name="Koehler S.I."/>
            <person name="Kunde Y."/>
            <person name="Gleasner C.D."/>
            <person name="You Mak K.T."/>
            <person name="Polle J."/>
            <person name="Hovde B.T."/>
            <person name="Starkenburg S.R."/>
        </authorList>
    </citation>
    <scope>NUCLEOTIDE SEQUENCE [LARGE SCALE GENOMIC DNA]</scope>
    <source>
        <strain evidence="4 5">DOE0152z</strain>
    </source>
</reference>
<dbReference type="Pfam" id="PF13087">
    <property type="entry name" value="AAA_12"/>
    <property type="match status" value="1"/>
</dbReference>